<dbReference type="AlphaFoldDB" id="A0A4Q1BTH2"/>
<dbReference type="Gene3D" id="1.10.455.10">
    <property type="entry name" value="Ribosomal protein S7 domain"/>
    <property type="match status" value="1"/>
</dbReference>
<sequence length="233" mass="26392">MFRNTLRTLVSFPKQQSVYDTRKSVKTYTTTTQSSSSGFDALSSILNRPSPSTSFSRPRPPTEVQVRRGYDPSTLPPKMDPALELMTNLLMRDGKKSQAQRRMSKMLESIQRATNLPPVPLIHRALSLVSPAVRVTSVVISRRAKDVPKALDERQRIGQAIRWIYRAAERGRKAGVPRETRIAREILSVLEGEEGGSEVYKWLEERHRSAMAARWIFLSPFSFSDVDLSYGVL</sequence>
<protein>
    <recommendedName>
        <fullName evidence="5">Small ribosomal subunit protein uS7 domain-containing protein</fullName>
    </recommendedName>
</protein>
<dbReference type="PANTHER" id="PTHR11205">
    <property type="entry name" value="RIBOSOMAL PROTEIN S7"/>
    <property type="match status" value="1"/>
</dbReference>
<comment type="caution">
    <text evidence="6">The sequence shown here is derived from an EMBL/GenBank/DDBJ whole genome shotgun (WGS) entry which is preliminary data.</text>
</comment>
<dbReference type="OrthoDB" id="9972728at2759"/>
<feature type="domain" description="Small ribosomal subunit protein uS7" evidence="5">
    <location>
        <begin position="81"/>
        <end position="214"/>
    </location>
</feature>
<evidence type="ECO:0000256" key="4">
    <source>
        <dbReference type="SAM" id="MobiDB-lite"/>
    </source>
</evidence>
<evidence type="ECO:0000256" key="3">
    <source>
        <dbReference type="ARBA" id="ARBA00023274"/>
    </source>
</evidence>
<name>A0A4Q1BTH2_TREME</name>
<dbReference type="EMBL" id="SDIL01000010">
    <property type="protein sequence ID" value="RXK41290.1"/>
    <property type="molecule type" value="Genomic_DNA"/>
</dbReference>
<keyword evidence="2" id="KW-0689">Ribosomal protein</keyword>
<dbReference type="GO" id="GO:1990904">
    <property type="term" value="C:ribonucleoprotein complex"/>
    <property type="evidence" value="ECO:0007669"/>
    <property type="project" value="UniProtKB-KW"/>
</dbReference>
<dbReference type="SUPFAM" id="SSF47973">
    <property type="entry name" value="Ribosomal protein S7"/>
    <property type="match status" value="1"/>
</dbReference>
<accession>A0A4Q1BTH2</accession>
<evidence type="ECO:0000313" key="6">
    <source>
        <dbReference type="EMBL" id="RXK41290.1"/>
    </source>
</evidence>
<dbReference type="VEuPathDB" id="FungiDB:TREMEDRAFT_65196"/>
<gene>
    <name evidence="6" type="ORF">M231_01440</name>
</gene>
<dbReference type="InterPro" id="IPR000235">
    <property type="entry name" value="Ribosomal_uS7"/>
</dbReference>
<dbReference type="GO" id="GO:0005840">
    <property type="term" value="C:ribosome"/>
    <property type="evidence" value="ECO:0007669"/>
    <property type="project" value="UniProtKB-KW"/>
</dbReference>
<dbReference type="STRING" id="5217.A0A4Q1BTH2"/>
<evidence type="ECO:0000313" key="7">
    <source>
        <dbReference type="Proteomes" id="UP000289152"/>
    </source>
</evidence>
<dbReference type="Pfam" id="PF00177">
    <property type="entry name" value="Ribosomal_S7"/>
    <property type="match status" value="1"/>
</dbReference>
<comment type="similarity">
    <text evidence="1">Belongs to the universal ribosomal protein uS7 family.</text>
</comment>
<dbReference type="GO" id="GO:0006412">
    <property type="term" value="P:translation"/>
    <property type="evidence" value="ECO:0007669"/>
    <property type="project" value="InterPro"/>
</dbReference>
<dbReference type="FunCoup" id="A0A4Q1BTH2">
    <property type="interactions" value="140"/>
</dbReference>
<keyword evidence="3" id="KW-0687">Ribonucleoprotein</keyword>
<evidence type="ECO:0000259" key="5">
    <source>
        <dbReference type="Pfam" id="PF00177"/>
    </source>
</evidence>
<dbReference type="Proteomes" id="UP000289152">
    <property type="component" value="Unassembled WGS sequence"/>
</dbReference>
<keyword evidence="7" id="KW-1185">Reference proteome</keyword>
<feature type="compositionally biased region" description="Low complexity" evidence="4">
    <location>
        <begin position="48"/>
        <end position="57"/>
    </location>
</feature>
<feature type="region of interest" description="Disordered" evidence="4">
    <location>
        <begin position="31"/>
        <end position="78"/>
    </location>
</feature>
<dbReference type="InParanoid" id="A0A4Q1BTH2"/>
<proteinExistence type="inferred from homology"/>
<reference evidence="6 7" key="1">
    <citation type="submission" date="2016-06" db="EMBL/GenBank/DDBJ databases">
        <title>Evolution of pathogenesis and genome organization in the Tremellales.</title>
        <authorList>
            <person name="Cuomo C."/>
            <person name="Litvintseva A."/>
            <person name="Heitman J."/>
            <person name="Chen Y."/>
            <person name="Sun S."/>
            <person name="Springer D."/>
            <person name="Dromer F."/>
            <person name="Young S."/>
            <person name="Zeng Q."/>
            <person name="Chapman S."/>
            <person name="Gujja S."/>
            <person name="Saif S."/>
            <person name="Birren B."/>
        </authorList>
    </citation>
    <scope>NUCLEOTIDE SEQUENCE [LARGE SCALE GENOMIC DNA]</scope>
    <source>
        <strain evidence="6 7">ATCC 28783</strain>
    </source>
</reference>
<dbReference type="InterPro" id="IPR023798">
    <property type="entry name" value="Ribosomal_uS7_dom"/>
</dbReference>
<organism evidence="6 7">
    <name type="scientific">Tremella mesenterica</name>
    <name type="common">Jelly fungus</name>
    <dbReference type="NCBI Taxonomy" id="5217"/>
    <lineage>
        <taxon>Eukaryota</taxon>
        <taxon>Fungi</taxon>
        <taxon>Dikarya</taxon>
        <taxon>Basidiomycota</taxon>
        <taxon>Agaricomycotina</taxon>
        <taxon>Tremellomycetes</taxon>
        <taxon>Tremellales</taxon>
        <taxon>Tremellaceae</taxon>
        <taxon>Tremella</taxon>
    </lineage>
</organism>
<evidence type="ECO:0000256" key="1">
    <source>
        <dbReference type="ARBA" id="ARBA00007151"/>
    </source>
</evidence>
<dbReference type="InterPro" id="IPR036823">
    <property type="entry name" value="Ribosomal_uS7_dom_sf"/>
</dbReference>
<evidence type="ECO:0000256" key="2">
    <source>
        <dbReference type="ARBA" id="ARBA00022980"/>
    </source>
</evidence>